<comment type="subcellular location">
    <subcellularLocation>
        <location evidence="1">Secreted</location>
    </subcellularLocation>
</comment>
<dbReference type="PRINTS" id="PR00722">
    <property type="entry name" value="CHYMOTRYPSIN"/>
</dbReference>
<feature type="chain" id="PRO_5017177806" evidence="7">
    <location>
        <begin position="29"/>
        <end position="316"/>
    </location>
</feature>
<dbReference type="GO" id="GO:0005576">
    <property type="term" value="C:extracellular region"/>
    <property type="evidence" value="ECO:0007669"/>
    <property type="project" value="UniProtKB-SubCell"/>
</dbReference>
<dbReference type="InterPro" id="IPR009003">
    <property type="entry name" value="Peptidase_S1_PA"/>
</dbReference>
<dbReference type="PROSITE" id="PS50240">
    <property type="entry name" value="TRYPSIN_DOM"/>
    <property type="match status" value="1"/>
</dbReference>
<dbReference type="Proteomes" id="UP000018467">
    <property type="component" value="Unassembled WGS sequence"/>
</dbReference>
<evidence type="ECO:0000256" key="4">
    <source>
        <dbReference type="ARBA" id="ARBA00023157"/>
    </source>
</evidence>
<dbReference type="InterPro" id="IPR001254">
    <property type="entry name" value="Trypsin_dom"/>
</dbReference>
<organism evidence="9 10">
    <name type="scientific">Astyanax mexicanus</name>
    <name type="common">Blind cave fish</name>
    <name type="synonym">Astyanax fasciatus mexicanus</name>
    <dbReference type="NCBI Taxonomy" id="7994"/>
    <lineage>
        <taxon>Eukaryota</taxon>
        <taxon>Metazoa</taxon>
        <taxon>Chordata</taxon>
        <taxon>Craniata</taxon>
        <taxon>Vertebrata</taxon>
        <taxon>Euteleostomi</taxon>
        <taxon>Actinopterygii</taxon>
        <taxon>Neopterygii</taxon>
        <taxon>Teleostei</taxon>
        <taxon>Ostariophysi</taxon>
        <taxon>Characiformes</taxon>
        <taxon>Characoidei</taxon>
        <taxon>Acestrorhamphidae</taxon>
        <taxon>Acestrorhamphinae</taxon>
        <taxon>Astyanax</taxon>
    </lineage>
</organism>
<feature type="signal peptide" evidence="7">
    <location>
        <begin position="1"/>
        <end position="28"/>
    </location>
</feature>
<keyword evidence="10" id="KW-1185">Reference proteome</keyword>
<accession>A0A3B1ISN6</accession>
<keyword evidence="3 7" id="KW-0732">Signal</keyword>
<dbReference type="InterPro" id="IPR051487">
    <property type="entry name" value="Ser/Thr_Proteases_Immune/Dev"/>
</dbReference>
<dbReference type="FunFam" id="2.40.10.10:FF:000054">
    <property type="entry name" value="Complement C1r subcomponent"/>
    <property type="match status" value="1"/>
</dbReference>
<reference evidence="10" key="2">
    <citation type="journal article" date="2014" name="Nat. Commun.">
        <title>The cavefish genome reveals candidate genes for eye loss.</title>
        <authorList>
            <person name="McGaugh S.E."/>
            <person name="Gross J.B."/>
            <person name="Aken B."/>
            <person name="Blin M."/>
            <person name="Borowsky R."/>
            <person name="Chalopin D."/>
            <person name="Hinaux H."/>
            <person name="Jeffery W.R."/>
            <person name="Keene A."/>
            <person name="Ma L."/>
            <person name="Minx P."/>
            <person name="Murphy D."/>
            <person name="O'Quin K.E."/>
            <person name="Retaux S."/>
            <person name="Rohner N."/>
            <person name="Searle S.M."/>
            <person name="Stahl B.A."/>
            <person name="Tabin C."/>
            <person name="Volff J.N."/>
            <person name="Yoshizawa M."/>
            <person name="Warren W.C."/>
        </authorList>
    </citation>
    <scope>NUCLEOTIDE SEQUENCE [LARGE SCALE GENOMIC DNA]</scope>
    <source>
        <strain evidence="10">female</strain>
    </source>
</reference>
<dbReference type="SMART" id="SM00020">
    <property type="entry name" value="Tryp_SPc"/>
    <property type="match status" value="1"/>
</dbReference>
<dbReference type="CDD" id="cd00190">
    <property type="entry name" value="Tryp_SPc"/>
    <property type="match status" value="1"/>
</dbReference>
<dbReference type="GO" id="GO:0004252">
    <property type="term" value="F:serine-type endopeptidase activity"/>
    <property type="evidence" value="ECO:0007669"/>
    <property type="project" value="InterPro"/>
</dbReference>
<sequence>MWTANVLVFCRLSVAVCLLGSMICVSQAFSVDKIKEHFPVHRDRRMVGGALATAHVPWQAMVYLSENVLDGGFAGGALIAPRWILTAGRNLFVRKTREHTQGKEPLVPKVYLGIFRRVNANASTEVAVEKVFLHPGFQNTSDWDNDLALIQLKEPVTFSDSIFPIPMPESGEDQAEKAGQMGVVAGWGWGIHFTPAETLKFLSLPVVECQGQYSPKIATNTPTVDDKMFCTGPSKFQENVCFGDAGGALAFLEPKTNRVYAAGILSFDKACNVEEKAVYMKISAYLPWIHSIIRGDSERFSSLRASLMTDMYTRQA</sequence>
<dbReference type="PANTHER" id="PTHR24256">
    <property type="entry name" value="TRYPTASE-RELATED"/>
    <property type="match status" value="1"/>
</dbReference>
<proteinExistence type="inferred from homology"/>
<reference evidence="9" key="3">
    <citation type="submission" date="2025-08" db="UniProtKB">
        <authorList>
            <consortium name="Ensembl"/>
        </authorList>
    </citation>
    <scope>IDENTIFICATION</scope>
</reference>
<dbReference type="Bgee" id="ENSAMXG00000035307">
    <property type="expression patterns" value="Expressed in muscle tissue and 10 other cell types or tissues"/>
</dbReference>
<dbReference type="AlphaFoldDB" id="A0A3B1ISN6"/>
<comment type="similarity">
    <text evidence="6">Belongs to the peptidase S1 family. CLIP subfamily.</text>
</comment>
<reference evidence="9" key="4">
    <citation type="submission" date="2025-09" db="UniProtKB">
        <authorList>
            <consortium name="Ensembl"/>
        </authorList>
    </citation>
    <scope>IDENTIFICATION</scope>
</reference>
<evidence type="ECO:0000259" key="8">
    <source>
        <dbReference type="PROSITE" id="PS50240"/>
    </source>
</evidence>
<dbReference type="InterPro" id="IPR001314">
    <property type="entry name" value="Peptidase_S1A"/>
</dbReference>
<evidence type="ECO:0000256" key="5">
    <source>
        <dbReference type="ARBA" id="ARBA00023180"/>
    </source>
</evidence>
<dbReference type="GO" id="GO:0006508">
    <property type="term" value="P:proteolysis"/>
    <property type="evidence" value="ECO:0007669"/>
    <property type="project" value="InterPro"/>
</dbReference>
<keyword evidence="5" id="KW-0325">Glycoprotein</keyword>
<name>A0A3B1ISN6_ASTMX</name>
<dbReference type="InParanoid" id="A0A3B1ISN6"/>
<evidence type="ECO:0000256" key="1">
    <source>
        <dbReference type="ARBA" id="ARBA00004613"/>
    </source>
</evidence>
<protein>
    <submittedName>
        <fullName evidence="9">Haptoglobin</fullName>
    </submittedName>
</protein>
<evidence type="ECO:0000256" key="2">
    <source>
        <dbReference type="ARBA" id="ARBA00022525"/>
    </source>
</evidence>
<dbReference type="Gene3D" id="2.40.10.10">
    <property type="entry name" value="Trypsin-like serine proteases"/>
    <property type="match status" value="2"/>
</dbReference>
<keyword evidence="2" id="KW-0964">Secreted</keyword>
<evidence type="ECO:0000313" key="9">
    <source>
        <dbReference type="Ensembl" id="ENSAMXP00000033012.1"/>
    </source>
</evidence>
<evidence type="ECO:0000313" key="10">
    <source>
        <dbReference type="Proteomes" id="UP000018467"/>
    </source>
</evidence>
<evidence type="ECO:0000256" key="3">
    <source>
        <dbReference type="ARBA" id="ARBA00022729"/>
    </source>
</evidence>
<evidence type="ECO:0000256" key="7">
    <source>
        <dbReference type="SAM" id="SignalP"/>
    </source>
</evidence>
<feature type="domain" description="Peptidase S1" evidence="8">
    <location>
        <begin position="46"/>
        <end position="294"/>
    </location>
</feature>
<evidence type="ECO:0000256" key="6">
    <source>
        <dbReference type="ARBA" id="ARBA00024195"/>
    </source>
</evidence>
<dbReference type="GeneTree" id="ENSGT01020000230389"/>
<reference evidence="10" key="1">
    <citation type="submission" date="2013-03" db="EMBL/GenBank/DDBJ databases">
        <authorList>
            <person name="Jeffery W."/>
            <person name="Warren W."/>
            <person name="Wilson R.K."/>
        </authorList>
    </citation>
    <scope>NUCLEOTIDE SEQUENCE</scope>
    <source>
        <strain evidence="10">female</strain>
    </source>
</reference>
<dbReference type="SUPFAM" id="SSF50494">
    <property type="entry name" value="Trypsin-like serine proteases"/>
    <property type="match status" value="1"/>
</dbReference>
<keyword evidence="4" id="KW-1015">Disulfide bond</keyword>
<dbReference type="Ensembl" id="ENSAMXT00000039952.1">
    <property type="protein sequence ID" value="ENSAMXP00000033012.1"/>
    <property type="gene ID" value="ENSAMXG00000035307.1"/>
</dbReference>
<dbReference type="STRING" id="7994.ENSAMXP00000033012"/>
<dbReference type="InterPro" id="IPR043504">
    <property type="entry name" value="Peptidase_S1_PA_chymotrypsin"/>
</dbReference>
<dbReference type="Pfam" id="PF00089">
    <property type="entry name" value="Trypsin"/>
    <property type="match status" value="1"/>
</dbReference>